<comment type="caution">
    <text evidence="2">The sequence shown here is derived from an EMBL/GenBank/DDBJ whole genome shotgun (WGS) entry which is preliminary data.</text>
</comment>
<dbReference type="InterPro" id="IPR036291">
    <property type="entry name" value="NAD(P)-bd_dom_sf"/>
</dbReference>
<gene>
    <name evidence="2" type="ORF">JF922_23015</name>
</gene>
<dbReference type="GO" id="GO:0004029">
    <property type="term" value="F:aldehyde dehydrogenase (NAD+) activity"/>
    <property type="evidence" value="ECO:0007669"/>
    <property type="project" value="TreeGrafter"/>
</dbReference>
<sequence>MTETAATPSSGLQNQADSARIVFVTGGSGFLGRRLIPALLSKGYRVKAMARSDGSAALVGQLGAAAVRCDLADSAALTTVLQGCDLVVHAAGRFREGGGYAEYVRDNVTGTQNMLIAAKAAGVRRFTYVGAAGCLVGGKPVQDADESWPLQEPTFSPYFRTKTIADHAVRAANSPGFATCVVRPGLIWGGEGDVFTESIAEATRAGKMVFIDRGRHRIVTSHVDNTVQGILLALEKGADGEAYFVFDDGTVQTRDFLTRLLRVRGLQTPDRSIPVGMAWIIASLMEAAWKVLRRSGTPPVNRELVKLNGGPFVVSDRKARIALGYVPLISRDSAIETMARSAAAS</sequence>
<dbReference type="PANTHER" id="PTHR48079:SF6">
    <property type="entry name" value="NAD(P)-BINDING DOMAIN-CONTAINING PROTEIN-RELATED"/>
    <property type="match status" value="1"/>
</dbReference>
<dbReference type="EMBL" id="JAEKNR010000229">
    <property type="protein sequence ID" value="MBJ7600926.1"/>
    <property type="molecule type" value="Genomic_DNA"/>
</dbReference>
<dbReference type="Gene3D" id="3.40.50.720">
    <property type="entry name" value="NAD(P)-binding Rossmann-like Domain"/>
    <property type="match status" value="1"/>
</dbReference>
<dbReference type="PANTHER" id="PTHR48079">
    <property type="entry name" value="PROTEIN YEEZ"/>
    <property type="match status" value="1"/>
</dbReference>
<evidence type="ECO:0000259" key="1">
    <source>
        <dbReference type="Pfam" id="PF01073"/>
    </source>
</evidence>
<keyword evidence="3" id="KW-1185">Reference proteome</keyword>
<dbReference type="GO" id="GO:0016616">
    <property type="term" value="F:oxidoreductase activity, acting on the CH-OH group of donors, NAD or NADP as acceptor"/>
    <property type="evidence" value="ECO:0007669"/>
    <property type="project" value="InterPro"/>
</dbReference>
<dbReference type="GO" id="GO:0006694">
    <property type="term" value="P:steroid biosynthetic process"/>
    <property type="evidence" value="ECO:0007669"/>
    <property type="project" value="InterPro"/>
</dbReference>
<proteinExistence type="predicted"/>
<feature type="domain" description="3-beta hydroxysteroid dehydrogenase/isomerase" evidence="1">
    <location>
        <begin position="24"/>
        <end position="271"/>
    </location>
</feature>
<name>A0A934K3G1_9BACT</name>
<organism evidence="2 3">
    <name type="scientific">Candidatus Nephthysia bennettiae</name>
    <dbReference type="NCBI Taxonomy" id="3127016"/>
    <lineage>
        <taxon>Bacteria</taxon>
        <taxon>Bacillati</taxon>
        <taxon>Candidatus Dormiibacterota</taxon>
        <taxon>Candidatus Dormibacteria</taxon>
        <taxon>Candidatus Dormibacterales</taxon>
        <taxon>Candidatus Dormibacteraceae</taxon>
        <taxon>Candidatus Nephthysia</taxon>
    </lineage>
</organism>
<reference evidence="2" key="1">
    <citation type="submission" date="2020-10" db="EMBL/GenBank/DDBJ databases">
        <title>Ca. Dormibacterota MAGs.</title>
        <authorList>
            <person name="Montgomery K."/>
        </authorList>
    </citation>
    <scope>NUCLEOTIDE SEQUENCE [LARGE SCALE GENOMIC DNA]</scope>
    <source>
        <strain evidence="2">SC8812_S17_10</strain>
    </source>
</reference>
<dbReference type="GO" id="GO:0005737">
    <property type="term" value="C:cytoplasm"/>
    <property type="evidence" value="ECO:0007669"/>
    <property type="project" value="TreeGrafter"/>
</dbReference>
<dbReference type="RefSeq" id="WP_338204912.1">
    <property type="nucleotide sequence ID" value="NZ_JAEKNR010000229.1"/>
</dbReference>
<evidence type="ECO:0000313" key="2">
    <source>
        <dbReference type="EMBL" id="MBJ7600926.1"/>
    </source>
</evidence>
<dbReference type="AlphaFoldDB" id="A0A934K3G1"/>
<dbReference type="InterPro" id="IPR002225">
    <property type="entry name" value="3Beta_OHSteriod_DH/Estase"/>
</dbReference>
<evidence type="ECO:0000313" key="3">
    <source>
        <dbReference type="Proteomes" id="UP000612893"/>
    </source>
</evidence>
<dbReference type="SUPFAM" id="SSF51735">
    <property type="entry name" value="NAD(P)-binding Rossmann-fold domains"/>
    <property type="match status" value="1"/>
</dbReference>
<dbReference type="Proteomes" id="UP000612893">
    <property type="component" value="Unassembled WGS sequence"/>
</dbReference>
<protein>
    <submittedName>
        <fullName evidence="2">NAD-dependent epimerase/dehydratase family protein</fullName>
    </submittedName>
</protein>
<dbReference type="InterPro" id="IPR051783">
    <property type="entry name" value="NAD(P)-dependent_oxidoreduct"/>
</dbReference>
<dbReference type="Pfam" id="PF01073">
    <property type="entry name" value="3Beta_HSD"/>
    <property type="match status" value="1"/>
</dbReference>
<accession>A0A934K3G1</accession>